<dbReference type="EMBL" id="JAMYWD010000002">
    <property type="protein sequence ID" value="KAJ4979492.1"/>
    <property type="molecule type" value="Genomic_DNA"/>
</dbReference>
<dbReference type="OrthoDB" id="422574at2759"/>
<keyword evidence="5" id="KW-1185">Reference proteome</keyword>
<dbReference type="PANTHER" id="PTHR43900:SF65">
    <property type="entry name" value="GLUTATHIONE TRANSFERASE"/>
    <property type="match status" value="1"/>
</dbReference>
<dbReference type="Pfam" id="PF02798">
    <property type="entry name" value="GST_N"/>
    <property type="match status" value="1"/>
</dbReference>
<dbReference type="AlphaFoldDB" id="A0A9Q0KYZ8"/>
<gene>
    <name evidence="4" type="ORF">NE237_010272</name>
</gene>
<dbReference type="InterPro" id="IPR036249">
    <property type="entry name" value="Thioredoxin-like_sf"/>
</dbReference>
<sequence length="170" mass="19224">MVASKYTVDVEVLVDDTHGGDCECRACVSKLSAFTPSQQHPSSSAPTLRWFPWNNVIIMTQFQVMEASKNTMVMKLIGPPYASLSRKVLACLIEKEVEFELIPIDLFKGEQKSPEFLKLQPFGVAPKIQDGDYTLYVRQRGKRRHYDWLLEVVLAGASRSKMLIEDVGEL</sequence>
<dbReference type="InterPro" id="IPR004045">
    <property type="entry name" value="Glutathione_S-Trfase_N"/>
</dbReference>
<evidence type="ECO:0000259" key="3">
    <source>
        <dbReference type="PROSITE" id="PS50404"/>
    </source>
</evidence>
<name>A0A9Q0KYZ8_9MAGN</name>
<dbReference type="SUPFAM" id="SSF52833">
    <property type="entry name" value="Thioredoxin-like"/>
    <property type="match status" value="1"/>
</dbReference>
<feature type="domain" description="GST N-terminal" evidence="3">
    <location>
        <begin position="72"/>
        <end position="170"/>
    </location>
</feature>
<dbReference type="Proteomes" id="UP001141806">
    <property type="component" value="Unassembled WGS sequence"/>
</dbReference>
<accession>A0A9Q0KYZ8</accession>
<dbReference type="GO" id="GO:0043295">
    <property type="term" value="F:glutathione binding"/>
    <property type="evidence" value="ECO:0007669"/>
    <property type="project" value="TreeGrafter"/>
</dbReference>
<dbReference type="EC" id="2.5.1.18" evidence="1"/>
<evidence type="ECO:0000256" key="1">
    <source>
        <dbReference type="ARBA" id="ARBA00012452"/>
    </source>
</evidence>
<dbReference type="GO" id="GO:0004364">
    <property type="term" value="F:glutathione transferase activity"/>
    <property type="evidence" value="ECO:0007669"/>
    <property type="project" value="UniProtKB-EC"/>
</dbReference>
<dbReference type="PROSITE" id="PS50404">
    <property type="entry name" value="GST_NTER"/>
    <property type="match status" value="1"/>
</dbReference>
<proteinExistence type="predicted"/>
<keyword evidence="2" id="KW-0808">Transferase</keyword>
<evidence type="ECO:0000313" key="5">
    <source>
        <dbReference type="Proteomes" id="UP001141806"/>
    </source>
</evidence>
<evidence type="ECO:0000256" key="2">
    <source>
        <dbReference type="ARBA" id="ARBA00022679"/>
    </source>
</evidence>
<evidence type="ECO:0000313" key="4">
    <source>
        <dbReference type="EMBL" id="KAJ4979492.1"/>
    </source>
</evidence>
<dbReference type="Gene3D" id="3.40.30.10">
    <property type="entry name" value="Glutaredoxin"/>
    <property type="match status" value="1"/>
</dbReference>
<organism evidence="4 5">
    <name type="scientific">Protea cynaroides</name>
    <dbReference type="NCBI Taxonomy" id="273540"/>
    <lineage>
        <taxon>Eukaryota</taxon>
        <taxon>Viridiplantae</taxon>
        <taxon>Streptophyta</taxon>
        <taxon>Embryophyta</taxon>
        <taxon>Tracheophyta</taxon>
        <taxon>Spermatophyta</taxon>
        <taxon>Magnoliopsida</taxon>
        <taxon>Proteales</taxon>
        <taxon>Proteaceae</taxon>
        <taxon>Protea</taxon>
    </lineage>
</organism>
<reference evidence="4" key="1">
    <citation type="journal article" date="2023" name="Plant J.">
        <title>The genome of the king protea, Protea cynaroides.</title>
        <authorList>
            <person name="Chang J."/>
            <person name="Duong T.A."/>
            <person name="Schoeman C."/>
            <person name="Ma X."/>
            <person name="Roodt D."/>
            <person name="Barker N."/>
            <person name="Li Z."/>
            <person name="Van de Peer Y."/>
            <person name="Mizrachi E."/>
        </authorList>
    </citation>
    <scope>NUCLEOTIDE SEQUENCE</scope>
    <source>
        <tissue evidence="4">Young leaves</tissue>
    </source>
</reference>
<dbReference type="GO" id="GO:0005737">
    <property type="term" value="C:cytoplasm"/>
    <property type="evidence" value="ECO:0007669"/>
    <property type="project" value="TreeGrafter"/>
</dbReference>
<dbReference type="GO" id="GO:0006749">
    <property type="term" value="P:glutathione metabolic process"/>
    <property type="evidence" value="ECO:0007669"/>
    <property type="project" value="TreeGrafter"/>
</dbReference>
<dbReference type="PANTHER" id="PTHR43900">
    <property type="entry name" value="GLUTATHIONE S-TRANSFERASE RHO"/>
    <property type="match status" value="1"/>
</dbReference>
<comment type="caution">
    <text evidence="4">The sequence shown here is derived from an EMBL/GenBank/DDBJ whole genome shotgun (WGS) entry which is preliminary data.</text>
</comment>
<protein>
    <recommendedName>
        <fullName evidence="1">glutathione transferase</fullName>
        <ecNumber evidence="1">2.5.1.18</ecNumber>
    </recommendedName>
</protein>